<dbReference type="InterPro" id="IPR006026">
    <property type="entry name" value="Peptidase_Metallo"/>
</dbReference>
<evidence type="ECO:0000256" key="9">
    <source>
        <dbReference type="ARBA" id="ARBA00023180"/>
    </source>
</evidence>
<dbReference type="FunFam" id="3.40.390.10:FF:000018">
    <property type="entry name" value="Metalloendoproteinase 1"/>
    <property type="match status" value="1"/>
</dbReference>
<dbReference type="GO" id="GO:0030198">
    <property type="term" value="P:extracellular matrix organization"/>
    <property type="evidence" value="ECO:0007669"/>
    <property type="project" value="TreeGrafter"/>
</dbReference>
<dbReference type="Pfam" id="PF00413">
    <property type="entry name" value="Peptidase_M10"/>
    <property type="match status" value="1"/>
</dbReference>
<keyword evidence="5" id="KW-0378">Hydrolase</keyword>
<dbReference type="GO" id="GO:0008270">
    <property type="term" value="F:zinc ion binding"/>
    <property type="evidence" value="ECO:0007669"/>
    <property type="project" value="InterPro"/>
</dbReference>
<keyword evidence="11" id="KW-0106">Calcium</keyword>
<dbReference type="Pfam" id="PF01471">
    <property type="entry name" value="PG_binding_1"/>
    <property type="match status" value="1"/>
</dbReference>
<feature type="binding site" evidence="11">
    <location>
        <position position="222"/>
    </location>
    <ligand>
        <name>Zn(2+)</name>
        <dbReference type="ChEBI" id="CHEBI:29105"/>
        <label>1</label>
    </ligand>
</feature>
<keyword evidence="7" id="KW-0482">Metalloprotease</keyword>
<feature type="binding site" evidence="11">
    <location>
        <position position="252"/>
    </location>
    <ligand>
        <name>Ca(2+)</name>
        <dbReference type="ChEBI" id="CHEBI:29108"/>
        <label>1</label>
    </ligand>
</feature>
<evidence type="ECO:0000256" key="4">
    <source>
        <dbReference type="ARBA" id="ARBA00022729"/>
    </source>
</evidence>
<dbReference type="InterPro" id="IPR021190">
    <property type="entry name" value="Pept_M10A"/>
</dbReference>
<dbReference type="PANTHER" id="PTHR10201">
    <property type="entry name" value="MATRIX METALLOPROTEINASE"/>
    <property type="match status" value="1"/>
</dbReference>
<sequence length="364" mass="39606">MARREMILIIVAAYCFSVIMSGAYGFQPKTIPNIYYPAPGFMNSNSAVAAGAWEGFRNLTNACKGDRMQGLPDLKRYFRRFGYLSAQNNVTEDFDEAVESAVRTYQKNFGLNVTGVLDEATISQLMVPRCGREDIINGSSAMRGRGLFPFFPGSPRWGPDKRVLSYAFSPDHEVLSEISLAELSTVVGRAFKRWADVIPITFTESSDYSSADIKVGFYSGDHGDGHPFDGPLGTLAHSFSPPDGRFHLDAAESWTVDLSSDSAATAIDLESIATHEIGHLLGLGHTTEKAAVMYPSIAPRTRKVDLVLDDVDGVQYVYGANPNYNASAVLAQNETSSATAIQLPPGARLLPILFFISSLLPLIL</sequence>
<proteinExistence type="inferred from homology"/>
<dbReference type="InterPro" id="IPR001818">
    <property type="entry name" value="Pept_M10_metallopeptidase"/>
</dbReference>
<evidence type="ECO:0000256" key="2">
    <source>
        <dbReference type="ARBA" id="ARBA00022670"/>
    </source>
</evidence>
<dbReference type="SUPFAM" id="SSF47090">
    <property type="entry name" value="PGBD-like"/>
    <property type="match status" value="1"/>
</dbReference>
<feature type="binding site" evidence="11">
    <location>
        <position position="212"/>
    </location>
    <ligand>
        <name>Ca(2+)</name>
        <dbReference type="ChEBI" id="CHEBI:29108"/>
        <label>2</label>
    </ligand>
</feature>
<dbReference type="GO" id="GO:0031012">
    <property type="term" value="C:extracellular matrix"/>
    <property type="evidence" value="ECO:0007669"/>
    <property type="project" value="InterPro"/>
</dbReference>
<feature type="domain" description="Peptidase metallopeptidase" evidence="12">
    <location>
        <begin position="153"/>
        <end position="320"/>
    </location>
</feature>
<feature type="binding site" evidence="11">
    <location>
        <position position="237"/>
    </location>
    <ligand>
        <name>Zn(2+)</name>
        <dbReference type="ChEBI" id="CHEBI:29105"/>
        <label>1</label>
    </ligand>
</feature>
<feature type="binding site" evidence="11">
    <location>
        <position position="229"/>
    </location>
    <ligand>
        <name>Ca(2+)</name>
        <dbReference type="ChEBI" id="CHEBI:29108"/>
        <label>3</label>
    </ligand>
</feature>
<dbReference type="InterPro" id="IPR002477">
    <property type="entry name" value="Peptidoglycan-bd-like"/>
</dbReference>
<gene>
    <name evidence="13" type="primary">1-MMP</name>
</gene>
<feature type="binding site" evidence="11">
    <location>
        <position position="279"/>
    </location>
    <ligand>
        <name>Zn(2+)</name>
        <dbReference type="ChEBI" id="CHEBI:29105"/>
        <label>2</label>
        <note>catalytic</note>
    </ligand>
</feature>
<evidence type="ECO:0000313" key="13">
    <source>
        <dbReference type="EMBL" id="ACJ24812.1"/>
    </source>
</evidence>
<comment type="cofactor">
    <cofactor evidence="11">
        <name>Zn(2+)</name>
        <dbReference type="ChEBI" id="CHEBI:29105"/>
    </cofactor>
    <text evidence="11">Binds 2 Zn(2+) ions per subunit.</text>
</comment>
<dbReference type="PANTHER" id="PTHR10201:SF272">
    <property type="entry name" value="METALLOENDOPROTEINASE 5-MMP"/>
    <property type="match status" value="1"/>
</dbReference>
<name>B7TVN4_PINTA</name>
<evidence type="ECO:0000256" key="6">
    <source>
        <dbReference type="ARBA" id="ARBA00022833"/>
    </source>
</evidence>
<feature type="binding site" evidence="11">
    <location>
        <position position="285"/>
    </location>
    <ligand>
        <name>Zn(2+)</name>
        <dbReference type="ChEBI" id="CHEBI:29105"/>
        <label>2</label>
        <note>catalytic</note>
    </ligand>
</feature>
<dbReference type="PRINTS" id="PR00138">
    <property type="entry name" value="MATRIXIN"/>
</dbReference>
<feature type="binding site" evidence="11">
    <location>
        <position position="247"/>
    </location>
    <ligand>
        <name>Zn(2+)</name>
        <dbReference type="ChEBI" id="CHEBI:29105"/>
        <label>1</label>
    </ligand>
</feature>
<evidence type="ECO:0000256" key="11">
    <source>
        <dbReference type="PIRSR" id="PIRSR621190-2"/>
    </source>
</evidence>
<reference evidence="13" key="1">
    <citation type="journal article" date="2009" name="Planta">
        <title>Identification and characterization of a matrix metalloproteinase (Pta1-MMP) expressed during Loblolly pine (Pinus taeda) seed development, germination completion, and early seedling establishment.</title>
        <authorList>
            <person name="Ratnaparkhe S.M."/>
            <person name="Egertsdotter E.M."/>
            <person name="Flinn B.S."/>
        </authorList>
    </citation>
    <scope>NUCLEOTIDE SEQUENCE</scope>
</reference>
<keyword evidence="8" id="KW-0865">Zymogen</keyword>
<dbReference type="InterPro" id="IPR024079">
    <property type="entry name" value="MetalloPept_cat_dom_sf"/>
</dbReference>
<comment type="similarity">
    <text evidence="1">Belongs to the peptidase M10A family. Matrix metalloproteinases (MMPs) subfamily.</text>
</comment>
<evidence type="ECO:0000256" key="7">
    <source>
        <dbReference type="ARBA" id="ARBA00023049"/>
    </source>
</evidence>
<protein>
    <submittedName>
        <fullName evidence="13">Matrix metalloproteinase</fullName>
    </submittedName>
</protein>
<evidence type="ECO:0000256" key="3">
    <source>
        <dbReference type="ARBA" id="ARBA00022723"/>
    </source>
</evidence>
<dbReference type="MEROPS" id="M10.065"/>
<feature type="binding site" evidence="11">
    <location>
        <position position="275"/>
    </location>
    <ligand>
        <name>Zn(2+)</name>
        <dbReference type="ChEBI" id="CHEBI:29105"/>
        <label>2</label>
        <note>catalytic</note>
    </ligand>
</feature>
<keyword evidence="2" id="KW-0645">Protease</keyword>
<dbReference type="InterPro" id="IPR033739">
    <property type="entry name" value="M10A_MMP"/>
</dbReference>
<keyword evidence="3 11" id="KW-0479">Metal-binding</keyword>
<feature type="binding site" evidence="11">
    <location>
        <position position="230"/>
    </location>
    <ligand>
        <name>Ca(2+)</name>
        <dbReference type="ChEBI" id="CHEBI:29108"/>
        <label>3</label>
    </ligand>
</feature>
<feature type="binding site" evidence="11">
    <location>
        <position position="252"/>
    </location>
    <ligand>
        <name>Ca(2+)</name>
        <dbReference type="ChEBI" id="CHEBI:29108"/>
        <label>3</label>
    </ligand>
</feature>
<keyword evidence="6 11" id="KW-0862">Zinc</keyword>
<feature type="binding site" description="in inhibited form" evidence="11">
    <location>
        <position position="130"/>
    </location>
    <ligand>
        <name>Zn(2+)</name>
        <dbReference type="ChEBI" id="CHEBI:29105"/>
        <label>2</label>
        <note>catalytic</note>
    </ligand>
</feature>
<feature type="active site" evidence="10">
    <location>
        <position position="276"/>
    </location>
</feature>
<feature type="binding site" evidence="11">
    <location>
        <position position="224"/>
    </location>
    <ligand>
        <name>Zn(2+)</name>
        <dbReference type="ChEBI" id="CHEBI:29105"/>
        <label>1</label>
    </ligand>
</feature>
<dbReference type="EMBL" id="FJ389668">
    <property type="protein sequence ID" value="ACJ24812.1"/>
    <property type="molecule type" value="Genomic_DNA"/>
</dbReference>
<keyword evidence="4" id="KW-0732">Signal</keyword>
<evidence type="ECO:0000256" key="10">
    <source>
        <dbReference type="PIRSR" id="PIRSR621190-1"/>
    </source>
</evidence>
<dbReference type="GO" id="GO:0004222">
    <property type="term" value="F:metalloendopeptidase activity"/>
    <property type="evidence" value="ECO:0007669"/>
    <property type="project" value="InterPro"/>
</dbReference>
<evidence type="ECO:0000259" key="12">
    <source>
        <dbReference type="SMART" id="SM00235"/>
    </source>
</evidence>
<feature type="binding site" evidence="11">
    <location>
        <position position="249"/>
    </location>
    <ligand>
        <name>Ca(2+)</name>
        <dbReference type="ChEBI" id="CHEBI:29108"/>
        <label>3</label>
    </ligand>
</feature>
<dbReference type="GO" id="GO:0006508">
    <property type="term" value="P:proteolysis"/>
    <property type="evidence" value="ECO:0007669"/>
    <property type="project" value="UniProtKB-KW"/>
</dbReference>
<feature type="binding site" evidence="11">
    <location>
        <position position="293"/>
    </location>
    <ligand>
        <name>Zn(2+)</name>
        <dbReference type="ChEBI" id="CHEBI:29105"/>
        <label>2</label>
        <note>catalytic</note>
    </ligand>
</feature>
<keyword evidence="9" id="KW-0325">Glycoprotein</keyword>
<dbReference type="AlphaFoldDB" id="B7TVN4"/>
<dbReference type="Gene3D" id="3.40.390.10">
    <property type="entry name" value="Collagenase (Catalytic Domain)"/>
    <property type="match status" value="1"/>
</dbReference>
<accession>B7TVN4</accession>
<dbReference type="CDD" id="cd04278">
    <property type="entry name" value="ZnMc_MMP"/>
    <property type="match status" value="1"/>
</dbReference>
<organism evidence="13">
    <name type="scientific">Pinus taeda</name>
    <name type="common">Loblolly pine</name>
    <dbReference type="NCBI Taxonomy" id="3352"/>
    <lineage>
        <taxon>Eukaryota</taxon>
        <taxon>Viridiplantae</taxon>
        <taxon>Streptophyta</taxon>
        <taxon>Embryophyta</taxon>
        <taxon>Tracheophyta</taxon>
        <taxon>Spermatophyta</taxon>
        <taxon>Pinopsida</taxon>
        <taxon>Pinidae</taxon>
        <taxon>Conifers I</taxon>
        <taxon>Pinales</taxon>
        <taxon>Pinaceae</taxon>
        <taxon>Pinus</taxon>
        <taxon>Pinus subgen. Pinus</taxon>
    </lineage>
</organism>
<dbReference type="SUPFAM" id="SSF55486">
    <property type="entry name" value="Metalloproteases ('zincins'), catalytic domain"/>
    <property type="match status" value="1"/>
</dbReference>
<dbReference type="SMART" id="SM00235">
    <property type="entry name" value="ZnMc"/>
    <property type="match status" value="1"/>
</dbReference>
<comment type="cofactor">
    <cofactor evidence="11">
        <name>Ca(2+)</name>
        <dbReference type="ChEBI" id="CHEBI:29108"/>
    </cofactor>
    <text evidence="11">Can bind about 5 Ca(2+) ions per subunit.</text>
</comment>
<dbReference type="GO" id="GO:0030574">
    <property type="term" value="P:collagen catabolic process"/>
    <property type="evidence" value="ECO:0007669"/>
    <property type="project" value="TreeGrafter"/>
</dbReference>
<evidence type="ECO:0000256" key="1">
    <source>
        <dbReference type="ARBA" id="ARBA00009614"/>
    </source>
</evidence>
<evidence type="ECO:0000256" key="5">
    <source>
        <dbReference type="ARBA" id="ARBA00022801"/>
    </source>
</evidence>
<evidence type="ECO:0000256" key="8">
    <source>
        <dbReference type="ARBA" id="ARBA00023145"/>
    </source>
</evidence>
<dbReference type="InterPro" id="IPR036365">
    <property type="entry name" value="PGBD-like_sf"/>
</dbReference>